<keyword evidence="1" id="KW-0032">Aminotransferase</keyword>
<organism evidence="1 2">
    <name type="scientific">Meishania litoralis</name>
    <dbReference type="NCBI Taxonomy" id="3434685"/>
    <lineage>
        <taxon>Bacteria</taxon>
        <taxon>Pseudomonadati</taxon>
        <taxon>Bacteroidota</taxon>
        <taxon>Flavobacteriia</taxon>
        <taxon>Flavobacteriales</taxon>
        <taxon>Flavobacteriaceae</taxon>
        <taxon>Meishania</taxon>
    </lineage>
</organism>
<proteinExistence type="predicted"/>
<evidence type="ECO:0000313" key="1">
    <source>
        <dbReference type="EMBL" id="MFH6603877.1"/>
    </source>
</evidence>
<gene>
    <name evidence="1" type="ORF">ACEZ3G_10350</name>
</gene>
<keyword evidence="2" id="KW-1185">Reference proteome</keyword>
<protein>
    <submittedName>
        <fullName evidence="1">Aminotransferase class IV</fullName>
    </submittedName>
</protein>
<comment type="caution">
    <text evidence="1">The sequence shown here is derived from an EMBL/GenBank/DDBJ whole genome shotgun (WGS) entry which is preliminary data.</text>
</comment>
<dbReference type="Proteomes" id="UP001595191">
    <property type="component" value="Unassembled WGS sequence"/>
</dbReference>
<name>A0ACC7LJY2_9FLAO</name>
<sequence length="290" mass="33354">MALYPKKVYLNGTIVDRENAQISVFDRGFIFGDGIYEVMVQINGRFFYEAVHLARLDACLKKINIEFEVERLKNAIPKLLEASELTDKDCLLYIQVTRGVAPRQHSFPKNIEPTVMMYAQAKKLPDINTVNASVLTLKDFRWSRCDIKMTSLLGNVMANEQAMQNDRYEALLVRNGIITEASHCNVFFVKDKVVYTHPANEFILDGITRQIVLEICRALNLEVREEGIPLNRISEMDEAFLTGTSTQIASIRQIDDHYFYDGSNIGELTKKLQSEFFKLKNLNDQEFNRH</sequence>
<accession>A0ACC7LJY2</accession>
<keyword evidence="1" id="KW-0808">Transferase</keyword>
<dbReference type="EMBL" id="JBHFPV010000002">
    <property type="protein sequence ID" value="MFH6603877.1"/>
    <property type="molecule type" value="Genomic_DNA"/>
</dbReference>
<reference evidence="1" key="1">
    <citation type="submission" date="2024-09" db="EMBL/GenBank/DDBJ databases">
        <authorList>
            <person name="Liu J."/>
        </authorList>
    </citation>
    <scope>NUCLEOTIDE SEQUENCE</scope>
    <source>
        <strain evidence="1">NBU2967</strain>
    </source>
</reference>
<evidence type="ECO:0000313" key="2">
    <source>
        <dbReference type="Proteomes" id="UP001595191"/>
    </source>
</evidence>